<dbReference type="EC" id="2.7.8.20" evidence="8"/>
<name>A0A0B7IGZ5_9FLAO</name>
<dbReference type="AlphaFoldDB" id="A0A0B7IGZ5"/>
<dbReference type="PANTHER" id="PTHR47371">
    <property type="entry name" value="LIPOTEICHOIC ACID SYNTHASE"/>
    <property type="match status" value="1"/>
</dbReference>
<keyword evidence="5 6" id="KW-0472">Membrane</keyword>
<dbReference type="PANTHER" id="PTHR47371:SF3">
    <property type="entry name" value="PHOSPHOGLYCEROL TRANSFERASE I"/>
    <property type="match status" value="1"/>
</dbReference>
<dbReference type="CDD" id="cd16015">
    <property type="entry name" value="LTA_synthase"/>
    <property type="match status" value="1"/>
</dbReference>
<evidence type="ECO:0000256" key="2">
    <source>
        <dbReference type="ARBA" id="ARBA00022475"/>
    </source>
</evidence>
<reference evidence="9" key="1">
    <citation type="submission" date="2015-01" db="EMBL/GenBank/DDBJ databases">
        <authorList>
            <person name="MANFREDI Pablo"/>
        </authorList>
    </citation>
    <scope>NUCLEOTIDE SEQUENCE [LARGE SCALE GENOMIC DNA]</scope>
    <source>
        <strain evidence="9">Cc11</strain>
    </source>
</reference>
<dbReference type="InterPro" id="IPR000917">
    <property type="entry name" value="Sulfatase_N"/>
</dbReference>
<evidence type="ECO:0000256" key="3">
    <source>
        <dbReference type="ARBA" id="ARBA00022692"/>
    </source>
</evidence>
<feature type="transmembrane region" description="Helical" evidence="6">
    <location>
        <begin position="56"/>
        <end position="77"/>
    </location>
</feature>
<keyword evidence="3 6" id="KW-0812">Transmembrane</keyword>
<evidence type="ECO:0000256" key="4">
    <source>
        <dbReference type="ARBA" id="ARBA00022989"/>
    </source>
</evidence>
<feature type="transmembrane region" description="Helical" evidence="6">
    <location>
        <begin position="16"/>
        <end position="36"/>
    </location>
</feature>
<dbReference type="InterPro" id="IPR050448">
    <property type="entry name" value="OpgB/LTA_synthase_biosynth"/>
</dbReference>
<keyword evidence="4 6" id="KW-1133">Transmembrane helix</keyword>
<evidence type="ECO:0000256" key="1">
    <source>
        <dbReference type="ARBA" id="ARBA00004651"/>
    </source>
</evidence>
<accession>A0A0B7IGZ5</accession>
<dbReference type="GO" id="GO:0008960">
    <property type="term" value="F:phosphatidylglycerol-membrane-oligosaccharide glycerophosphotransferase activity"/>
    <property type="evidence" value="ECO:0007669"/>
    <property type="project" value="UniProtKB-EC"/>
</dbReference>
<dbReference type="EMBL" id="CDOK01000142">
    <property type="protein sequence ID" value="CEN51125.1"/>
    <property type="molecule type" value="Genomic_DNA"/>
</dbReference>
<evidence type="ECO:0000259" key="7">
    <source>
        <dbReference type="Pfam" id="PF00884"/>
    </source>
</evidence>
<comment type="subcellular location">
    <subcellularLocation>
        <location evidence="1">Cell membrane</location>
        <topology evidence="1">Multi-pass membrane protein</topology>
    </subcellularLocation>
</comment>
<dbReference type="Gene3D" id="3.40.720.10">
    <property type="entry name" value="Alkaline Phosphatase, subunit A"/>
    <property type="match status" value="1"/>
</dbReference>
<organism evidence="8 9">
    <name type="scientific">Capnocytophaga canimorsus</name>
    <dbReference type="NCBI Taxonomy" id="28188"/>
    <lineage>
        <taxon>Bacteria</taxon>
        <taxon>Pseudomonadati</taxon>
        <taxon>Bacteroidota</taxon>
        <taxon>Flavobacteriia</taxon>
        <taxon>Flavobacteriales</taxon>
        <taxon>Flavobacteriaceae</taxon>
        <taxon>Capnocytophaga</taxon>
    </lineage>
</organism>
<dbReference type="Proteomes" id="UP000039370">
    <property type="component" value="Unassembled WGS sequence"/>
</dbReference>
<dbReference type="Pfam" id="PF00884">
    <property type="entry name" value="Sulfatase"/>
    <property type="match status" value="1"/>
</dbReference>
<feature type="transmembrane region" description="Helical" evidence="6">
    <location>
        <begin position="188"/>
        <end position="210"/>
    </location>
</feature>
<feature type="domain" description="Sulfatase N-terminal" evidence="7">
    <location>
        <begin position="296"/>
        <end position="581"/>
    </location>
</feature>
<evidence type="ECO:0000313" key="9">
    <source>
        <dbReference type="Proteomes" id="UP000039370"/>
    </source>
</evidence>
<feature type="transmembrane region" description="Helical" evidence="6">
    <location>
        <begin position="148"/>
        <end position="167"/>
    </location>
</feature>
<evidence type="ECO:0000256" key="6">
    <source>
        <dbReference type="SAM" id="Phobius"/>
    </source>
</evidence>
<dbReference type="InterPro" id="IPR017850">
    <property type="entry name" value="Alkaline_phosphatase_core_sf"/>
</dbReference>
<evidence type="ECO:0000313" key="8">
    <source>
        <dbReference type="EMBL" id="CEN51125.1"/>
    </source>
</evidence>
<keyword evidence="8" id="KW-0808">Transferase</keyword>
<evidence type="ECO:0000256" key="5">
    <source>
        <dbReference type="ARBA" id="ARBA00023136"/>
    </source>
</evidence>
<dbReference type="GO" id="GO:0005886">
    <property type="term" value="C:plasma membrane"/>
    <property type="evidence" value="ECO:0007669"/>
    <property type="project" value="UniProtKB-SubCell"/>
</dbReference>
<keyword evidence="2" id="KW-1003">Cell membrane</keyword>
<feature type="transmembrane region" description="Helical" evidence="6">
    <location>
        <begin position="98"/>
        <end position="121"/>
    </location>
</feature>
<proteinExistence type="predicted"/>
<gene>
    <name evidence="8" type="ORF">CCAN11_2260017</name>
</gene>
<sequence length="704" mass="81750">MNLSLFGKIISSGLKYFAYFFLFFLANRFLFLYVYGNYEQLSSHKTDLFRAFLMGARFDVSVICYGFLPLALFWLSSLCIRKSFSRKFENAYLIFSKYYLLFVLLVFTSLQIIDFFFYQFFQSHINILFFGIFNDDTSAVLHSVWTDYPIFKILLVFAFIFISFIVVHKYIYRGFLENTNQISKKASMLLLIIFPLFVIGMRGSLGVFTLRREHTNVSTNLFINSLCYNAPYALQFANVELKENYLNPNIERTLQDNGFESVEQVKEAYQQPDSKLFNLEMYSTTQENDFLEKNPPNVIFFLMESMSNHYFELHSKELNLLGDLSPMLSDLYYFKNCLSSHNGTINSLENLLINTPKGIVSQSPYFDVSYSSSVAKPFKEQGYETMFITGANLSWRNVDNFIKHQYFDVIEGSSHILDKIPSAETFAWGVHDGYLFNYIAERLSAPSQKPRFIFSLTVSNHTPYQVPSHYTPYPIDIKGLEETIRVDKQMASDNFYAHQYAASQLAKFIAFIKNSPLGKNTIIAVTGDHNIRQVFEYDSENAFLQRSVPILFYVPEDYKPLFFDANVMASHKDIFPTLFHLSLSNQKYVYSGDDLFSKSLNYRFGINDYNFIADSLGVLFKGNQKPLYFTWKDSTKRKLAPNNSDSPHAEFLSNKLKSFRNFYRQSKFIPTSKIRKKTNGLGLVTTVSHKKPTQIRDKRKVVAF</sequence>
<protein>
    <submittedName>
        <fullName evidence="8">Putative phosphatidylglycerol-membrane-oligosaccharide glycerophosphotransferase</fullName>
        <ecNumber evidence="8">2.7.8.20</ecNumber>
    </submittedName>
</protein>
<dbReference type="SUPFAM" id="SSF53649">
    <property type="entry name" value="Alkaline phosphatase-like"/>
    <property type="match status" value="1"/>
</dbReference>